<keyword evidence="4" id="KW-1185">Reference proteome</keyword>
<feature type="compositionally biased region" description="Basic and acidic residues" evidence="2">
    <location>
        <begin position="651"/>
        <end position="679"/>
    </location>
</feature>
<dbReference type="GO" id="GO:0017070">
    <property type="term" value="F:U6 snRNA binding"/>
    <property type="evidence" value="ECO:0007669"/>
    <property type="project" value="TreeGrafter"/>
</dbReference>
<feature type="compositionally biased region" description="Acidic residues" evidence="2">
    <location>
        <begin position="628"/>
        <end position="650"/>
    </location>
</feature>
<feature type="compositionally biased region" description="Low complexity" evidence="2">
    <location>
        <begin position="694"/>
        <end position="712"/>
    </location>
</feature>
<sequence length="1123" mass="124842">MESPKMLMETKQHWMLSVSEKYVIDSDMDRDEMDSASASSVCLMGEEKHQEKIRSKRYIMESDSEPCEMDSDSERYGLASTAVKCIMDAKTFQSSTDTEGCRMDSWSERHTNDLDSESPEMVSDSVKHTIKAENCQRASDLESLWMGLRFESKRCWTDSERQKLNFDCGRCWDSSGRYQFRSERIQHSSGKCRDDPQKRWDSFERHQIDPNSGKYLADSENKRHKNEFESERLMMDMAKEQCLIFENKRLQADEDKKRHPVYSENEAQRLGARKKDNRPQGFWRPVFLSSPFSQRKRTEEQKSVQQIDNRVSRIQFVRYLSDDKIVRFKEVSPTLIGNQKSKQKLKEEHIQSLSDPNTFTDNKYHRNRRHKISVCKSRCKDYQFPQNFQSSQSQMNPLNLLNAEDYTSKVSALLCHPMSMSPQYAVHPKTHRNNTYSLDTGAPICSKCFMEIGNSPFHKCLVNSDDDSDPDSSLHLQIPLDSKYSLNLKSIRYHKTSWNSPLSRSLDPKHSVGFCCPLHQEDSKYSLGSSSYLHCESCSAVQNHIGSTATHTFPMNPQNTMSSHSTLGPDNVINTSNVPGLENEGMFNLTAKLENEAKPDNDTKLITARNLKDKASANDEPLLKYETEHEDETDSEDEKDSEKEIDSEDENNTKDKKDPKDKSDPDDSDSKDSNAEHNADTNSGSDPGGDADPTSGADSNGDGDSNNGTDSNNEPDSNTDDATNNDANSKYSTDSDGGKHTINSDNTPGLDNCVDQDCTANSSNGTSTNSTSVLQNGTGLNYTSCSNNGNDICPNNGTSPNNRHVSKTNISGLQNNALDPQNIVSCPNSPDSSNNVSRLKINGPGLNNNTVPNYDSDHDCVSRFTHAVGSSPLVNPNYIAKNSYAARHSSTTTTANVIDTSNTTSCSGAVSPSYTAGTNCASGINHDLRLIHAFESNFVTNSNYDATNTHNVHNSTSISNINNLSEPELEIGTSSSIPNIVYANSATFAAGTNYTSTPESLITSEFSDSSKLGINYTVVDNHKFGACLKDSSGSMDSSSFNHTTKSKDVLDAKEVGFLKDLSRIQNPIGVKYPADLNFHSNSSIPLPIFDIIVEAEPPDVVKFAVSSGAVNLFFKVSLYKCRL</sequence>
<proteinExistence type="predicted"/>
<feature type="region of interest" description="Disordered" evidence="2">
    <location>
        <begin position="796"/>
        <end position="819"/>
    </location>
</feature>
<feature type="compositionally biased region" description="Polar residues" evidence="2">
    <location>
        <begin position="730"/>
        <end position="749"/>
    </location>
</feature>
<evidence type="ECO:0000313" key="3">
    <source>
        <dbReference type="Ensembl" id="ENSLCNP00005032731.1"/>
    </source>
</evidence>
<dbReference type="GO" id="GO:0000974">
    <property type="term" value="C:Prp19 complex"/>
    <property type="evidence" value="ECO:0007669"/>
    <property type="project" value="TreeGrafter"/>
</dbReference>
<feature type="region of interest" description="Disordered" evidence="2">
    <location>
        <begin position="607"/>
        <end position="749"/>
    </location>
</feature>
<evidence type="ECO:0000256" key="1">
    <source>
        <dbReference type="ARBA" id="ARBA00022884"/>
    </source>
</evidence>
<name>A0A667IK13_LYNCA</name>
<dbReference type="AlphaFoldDB" id="A0A667IK13"/>
<dbReference type="GO" id="GO:0071006">
    <property type="term" value="C:U2-type catalytic step 1 spliceosome"/>
    <property type="evidence" value="ECO:0007669"/>
    <property type="project" value="TreeGrafter"/>
</dbReference>
<keyword evidence="1" id="KW-0694">RNA-binding</keyword>
<feature type="compositionally biased region" description="Basic and acidic residues" evidence="2">
    <location>
        <begin position="610"/>
        <end position="627"/>
    </location>
</feature>
<organism evidence="3 4">
    <name type="scientific">Lynx canadensis</name>
    <name type="common">Canada lynx</name>
    <name type="synonym">Felis canadensis</name>
    <dbReference type="NCBI Taxonomy" id="61383"/>
    <lineage>
        <taxon>Eukaryota</taxon>
        <taxon>Metazoa</taxon>
        <taxon>Chordata</taxon>
        <taxon>Craniata</taxon>
        <taxon>Vertebrata</taxon>
        <taxon>Euteleostomi</taxon>
        <taxon>Mammalia</taxon>
        <taxon>Eutheria</taxon>
        <taxon>Laurasiatheria</taxon>
        <taxon>Carnivora</taxon>
        <taxon>Feliformia</taxon>
        <taxon>Felidae</taxon>
        <taxon>Felinae</taxon>
        <taxon>Lynx</taxon>
    </lineage>
</organism>
<dbReference type="PANTHER" id="PTHR14089">
    <property type="entry name" value="PRE-MRNA-SPLICING FACTOR RBM22"/>
    <property type="match status" value="1"/>
</dbReference>
<evidence type="ECO:0000256" key="2">
    <source>
        <dbReference type="SAM" id="MobiDB-lite"/>
    </source>
</evidence>
<dbReference type="InterPro" id="IPR039171">
    <property type="entry name" value="Cwc2/Slt11"/>
</dbReference>
<dbReference type="GO" id="GO:0071007">
    <property type="term" value="C:U2-type catalytic step 2 spliceosome"/>
    <property type="evidence" value="ECO:0007669"/>
    <property type="project" value="TreeGrafter"/>
</dbReference>
<protein>
    <submittedName>
        <fullName evidence="3">Uncharacterized protein</fullName>
    </submittedName>
</protein>
<dbReference type="PANTHER" id="PTHR14089:SF19">
    <property type="entry name" value="TESTIS EXPRESSED GENE 16"/>
    <property type="match status" value="1"/>
</dbReference>
<dbReference type="GO" id="GO:0036002">
    <property type="term" value="F:pre-mRNA binding"/>
    <property type="evidence" value="ECO:0007669"/>
    <property type="project" value="TreeGrafter"/>
</dbReference>
<feature type="compositionally biased region" description="Low complexity" evidence="2">
    <location>
        <begin position="720"/>
        <end position="729"/>
    </location>
</feature>
<accession>A0A667IK13</accession>
<dbReference type="Ensembl" id="ENSLCNT00005036540.1">
    <property type="protein sequence ID" value="ENSLCNP00005032731.1"/>
    <property type="gene ID" value="ENSLCNG00005021286.1"/>
</dbReference>
<reference evidence="3" key="2">
    <citation type="submission" date="2025-09" db="UniProtKB">
        <authorList>
            <consortium name="Ensembl"/>
        </authorList>
    </citation>
    <scope>IDENTIFICATION</scope>
</reference>
<reference evidence="3" key="1">
    <citation type="submission" date="2025-08" db="UniProtKB">
        <authorList>
            <consortium name="Ensembl"/>
        </authorList>
    </citation>
    <scope>IDENTIFICATION</scope>
</reference>
<dbReference type="Proteomes" id="UP000472241">
    <property type="component" value="Unplaced"/>
</dbReference>
<evidence type="ECO:0000313" key="4">
    <source>
        <dbReference type="Proteomes" id="UP000472241"/>
    </source>
</evidence>